<accession>A0A5K1ISH1</accession>
<dbReference type="RefSeq" id="WP_156063011.1">
    <property type="nucleotide sequence ID" value="NZ_CABWIH010000029.1"/>
</dbReference>
<evidence type="ECO:0000313" key="3">
    <source>
        <dbReference type="Proteomes" id="UP000330807"/>
    </source>
</evidence>
<dbReference type="InterPro" id="IPR001173">
    <property type="entry name" value="Glyco_trans_2-like"/>
</dbReference>
<dbReference type="GO" id="GO:0016740">
    <property type="term" value="F:transferase activity"/>
    <property type="evidence" value="ECO:0007669"/>
    <property type="project" value="UniProtKB-KW"/>
</dbReference>
<dbReference type="Gene3D" id="3.90.550.10">
    <property type="entry name" value="Spore Coat Polysaccharide Biosynthesis Protein SpsA, Chain A"/>
    <property type="match status" value="1"/>
</dbReference>
<name>A0A5K1ISH1_9ACTN</name>
<dbReference type="Proteomes" id="UP000330807">
    <property type="component" value="Unassembled WGS sequence"/>
</dbReference>
<dbReference type="InterPro" id="IPR029044">
    <property type="entry name" value="Nucleotide-diphossugar_trans"/>
</dbReference>
<dbReference type="EMBL" id="CABWIH010000029">
    <property type="protein sequence ID" value="VWL91210.1"/>
    <property type="molecule type" value="Genomic_DNA"/>
</dbReference>
<dbReference type="AlphaFoldDB" id="A0A5K1ISH1"/>
<gene>
    <name evidence="2" type="ORF">LMKDKBCB_01282</name>
</gene>
<dbReference type="Pfam" id="PF00535">
    <property type="entry name" value="Glycos_transf_2"/>
    <property type="match status" value="1"/>
</dbReference>
<keyword evidence="2" id="KW-0808">Transferase</keyword>
<evidence type="ECO:0000259" key="1">
    <source>
        <dbReference type="Pfam" id="PF00535"/>
    </source>
</evidence>
<reference evidence="2 3" key="1">
    <citation type="submission" date="2019-10" db="EMBL/GenBank/DDBJ databases">
        <authorList>
            <person name="Wolf R A."/>
        </authorList>
    </citation>
    <scope>NUCLEOTIDE SEQUENCE [LARGE SCALE GENOMIC DNA]</scope>
    <source>
        <strain evidence="2">Collinsella_aerofaciens_AK_138A</strain>
    </source>
</reference>
<feature type="domain" description="Glycosyltransferase 2-like" evidence="1">
    <location>
        <begin position="9"/>
        <end position="106"/>
    </location>
</feature>
<evidence type="ECO:0000313" key="2">
    <source>
        <dbReference type="EMBL" id="VWL91210.1"/>
    </source>
</evidence>
<proteinExistence type="predicted"/>
<dbReference type="SUPFAM" id="SSF53448">
    <property type="entry name" value="Nucleotide-diphospho-sugar transferases"/>
    <property type="match status" value="1"/>
</dbReference>
<organism evidence="2 3">
    <name type="scientific">Collinsella aerofaciens</name>
    <dbReference type="NCBI Taxonomy" id="74426"/>
    <lineage>
        <taxon>Bacteria</taxon>
        <taxon>Bacillati</taxon>
        <taxon>Actinomycetota</taxon>
        <taxon>Coriobacteriia</taxon>
        <taxon>Coriobacteriales</taxon>
        <taxon>Coriobacteriaceae</taxon>
        <taxon>Collinsella</taxon>
    </lineage>
</organism>
<protein>
    <submittedName>
        <fullName evidence="2">Glycosyl transferase family 2</fullName>
    </submittedName>
</protein>
<sequence>MFESNDHTFVLCAYKESPYLEKCVLSLLNQRVRSKIIISTSTPNAHIKDVSSKYDLPLFVNEGEAGISHDWNCAVAHCETSLVTIAHQDDIYLPDYSMRMLEMMNSCDLPLIFFSNYGELRDNQDVDDSALLAIKRYLLRDIRKTGCIDSIKRKRALLSFGCSICCPSVTFNTGALPTPLFLDNMKSNLDWEAWERFSKLEGSFVYSDDILVRHRIHSGSETSVLIKDDTRSAEDLKMLCKFWPKPIACIINHAYSLAMRSNSI</sequence>